<dbReference type="AlphaFoldDB" id="A0A815QRX4"/>
<feature type="transmembrane region" description="Helical" evidence="3">
    <location>
        <begin position="50"/>
        <end position="67"/>
    </location>
</feature>
<dbReference type="PANTHER" id="PTHR22166">
    <property type="entry name" value="ENDOPLASMIC RETICULUM JUNCTION FORMATION PROTEIN LUNAPARK"/>
    <property type="match status" value="1"/>
</dbReference>
<feature type="region of interest" description="Disordered" evidence="2">
    <location>
        <begin position="151"/>
        <end position="183"/>
    </location>
</feature>
<evidence type="ECO:0000256" key="1">
    <source>
        <dbReference type="SAM" id="Coils"/>
    </source>
</evidence>
<evidence type="ECO:0000256" key="2">
    <source>
        <dbReference type="SAM" id="MobiDB-lite"/>
    </source>
</evidence>
<feature type="transmembrane region" description="Helical" evidence="3">
    <location>
        <begin position="79"/>
        <end position="103"/>
    </location>
</feature>
<organism evidence="4 5">
    <name type="scientific">Adineta steineri</name>
    <dbReference type="NCBI Taxonomy" id="433720"/>
    <lineage>
        <taxon>Eukaryota</taxon>
        <taxon>Metazoa</taxon>
        <taxon>Spiralia</taxon>
        <taxon>Gnathifera</taxon>
        <taxon>Rotifera</taxon>
        <taxon>Eurotatoria</taxon>
        <taxon>Bdelloidea</taxon>
        <taxon>Adinetida</taxon>
        <taxon>Adinetidae</taxon>
        <taxon>Adineta</taxon>
    </lineage>
</organism>
<evidence type="ECO:0000313" key="5">
    <source>
        <dbReference type="Proteomes" id="UP000663860"/>
    </source>
</evidence>
<keyword evidence="3" id="KW-1133">Transmembrane helix</keyword>
<feature type="non-terminal residue" evidence="4">
    <location>
        <position position="1"/>
    </location>
</feature>
<name>A0A815QRX4_9BILA</name>
<feature type="compositionally biased region" description="Polar residues" evidence="2">
    <location>
        <begin position="155"/>
        <end position="172"/>
    </location>
</feature>
<evidence type="ECO:0000313" key="4">
    <source>
        <dbReference type="EMBL" id="CAF1466970.1"/>
    </source>
</evidence>
<evidence type="ECO:0008006" key="6">
    <source>
        <dbReference type="Google" id="ProtNLM"/>
    </source>
</evidence>
<dbReference type="InterPro" id="IPR040115">
    <property type="entry name" value="Lnp"/>
</dbReference>
<proteinExistence type="predicted"/>
<comment type="caution">
    <text evidence="4">The sequence shown here is derived from an EMBL/GenBank/DDBJ whole genome shotgun (WGS) entry which is preliminary data.</text>
</comment>
<keyword evidence="1" id="KW-0175">Coiled coil</keyword>
<dbReference type="Proteomes" id="UP000663860">
    <property type="component" value="Unassembled WGS sequence"/>
</dbReference>
<dbReference type="PANTHER" id="PTHR22166:SF12">
    <property type="entry name" value="ENDOPLASMIC RETICULUM JUNCTION FORMATION PROTEIN LUNAPARK"/>
    <property type="match status" value="1"/>
</dbReference>
<keyword evidence="3" id="KW-0812">Transmembrane</keyword>
<feature type="coiled-coil region" evidence="1">
    <location>
        <begin position="16"/>
        <end position="43"/>
    </location>
</feature>
<evidence type="ECO:0000256" key="3">
    <source>
        <dbReference type="SAM" id="Phobius"/>
    </source>
</evidence>
<dbReference type="GO" id="GO:0071782">
    <property type="term" value="C:endoplasmic reticulum tubular network"/>
    <property type="evidence" value="ECO:0007669"/>
    <property type="project" value="TreeGrafter"/>
</dbReference>
<dbReference type="EMBL" id="CAJNOE010002083">
    <property type="protein sequence ID" value="CAF1466970.1"/>
    <property type="molecule type" value="Genomic_DNA"/>
</dbReference>
<dbReference type="GO" id="GO:0071786">
    <property type="term" value="P:endoplasmic reticulum tubular network organization"/>
    <property type="evidence" value="ECO:0007669"/>
    <property type="project" value="InterPro"/>
</dbReference>
<sequence length="183" mass="21823">MSFFNRLFKFRIFKFRTTLTEELDDLHSELSNLQQSLTQTRSLQRQWTKWFAIYAILIYSVINISYYTLFLSQDFLARIYAYTISIVVAVLLYGIHWIICWYFRMTLQTKEEKLGLFRERKQELIEEVKNKETYAVAKNLLEKYGEKLTPEIRSPTLNGNNTDLRQRTSIRPQTPGLEKSTVP</sequence>
<reference evidence="4" key="1">
    <citation type="submission" date="2021-02" db="EMBL/GenBank/DDBJ databases">
        <authorList>
            <person name="Nowell W R."/>
        </authorList>
    </citation>
    <scope>NUCLEOTIDE SEQUENCE</scope>
</reference>
<accession>A0A815QRX4</accession>
<protein>
    <recommendedName>
        <fullName evidence="6">Endoplasmic reticulum junction formation protein lunapark</fullName>
    </recommendedName>
</protein>
<keyword evidence="3" id="KW-0472">Membrane</keyword>
<gene>
    <name evidence="4" type="ORF">IZO911_LOCUS43246</name>
</gene>